<evidence type="ECO:0000259" key="1">
    <source>
        <dbReference type="Pfam" id="PF13191"/>
    </source>
</evidence>
<keyword evidence="2" id="KW-0808">Transferase</keyword>
<keyword evidence="2" id="KW-0418">Kinase</keyword>
<keyword evidence="3" id="KW-1185">Reference proteome</keyword>
<evidence type="ECO:0000313" key="3">
    <source>
        <dbReference type="Proteomes" id="UP000585638"/>
    </source>
</evidence>
<accession>A0A7W9NM75</accession>
<dbReference type="GO" id="GO:0016301">
    <property type="term" value="F:kinase activity"/>
    <property type="evidence" value="ECO:0007669"/>
    <property type="project" value="UniProtKB-KW"/>
</dbReference>
<dbReference type="Gene3D" id="3.40.50.300">
    <property type="entry name" value="P-loop containing nucleotide triphosphate hydrolases"/>
    <property type="match status" value="1"/>
</dbReference>
<organism evidence="2 3">
    <name type="scientific">Kutzneria kofuensis</name>
    <dbReference type="NCBI Taxonomy" id="103725"/>
    <lineage>
        <taxon>Bacteria</taxon>
        <taxon>Bacillati</taxon>
        <taxon>Actinomycetota</taxon>
        <taxon>Actinomycetes</taxon>
        <taxon>Pseudonocardiales</taxon>
        <taxon>Pseudonocardiaceae</taxon>
        <taxon>Kutzneria</taxon>
    </lineage>
</organism>
<dbReference type="Pfam" id="PF13191">
    <property type="entry name" value="AAA_16"/>
    <property type="match status" value="1"/>
</dbReference>
<gene>
    <name evidence="2" type="ORF">BJ998_009104</name>
</gene>
<dbReference type="AlphaFoldDB" id="A0A7W9NM75"/>
<feature type="domain" description="Orc1-like AAA ATPase" evidence="1">
    <location>
        <begin position="5"/>
        <end position="49"/>
    </location>
</feature>
<evidence type="ECO:0000313" key="2">
    <source>
        <dbReference type="EMBL" id="MBB5897845.1"/>
    </source>
</evidence>
<name>A0A7W9NM75_9PSEU</name>
<dbReference type="SUPFAM" id="SSF52540">
    <property type="entry name" value="P-loop containing nucleoside triphosphate hydrolases"/>
    <property type="match status" value="1"/>
</dbReference>
<proteinExistence type="predicted"/>
<dbReference type="Proteomes" id="UP000585638">
    <property type="component" value="Unassembled WGS sequence"/>
</dbReference>
<reference evidence="2 3" key="1">
    <citation type="submission" date="2020-08" db="EMBL/GenBank/DDBJ databases">
        <title>Sequencing the genomes of 1000 actinobacteria strains.</title>
        <authorList>
            <person name="Klenk H.-P."/>
        </authorList>
    </citation>
    <scope>NUCLEOTIDE SEQUENCE [LARGE SCALE GENOMIC DNA]</scope>
    <source>
        <strain evidence="2 3">DSM 43851</strain>
    </source>
</reference>
<dbReference type="EMBL" id="JACHIR010000004">
    <property type="protein sequence ID" value="MBB5897845.1"/>
    <property type="molecule type" value="Genomic_DNA"/>
</dbReference>
<sequence length="80" mass="8183">MEALPFTGRSAVLTELGAALDRARAGRGGLVLVTGPAGAGKTRVAAEVAGRAWGFRGPDVVSILVGVDDMGWHTLDPKGR</sequence>
<protein>
    <submittedName>
        <fullName evidence="2">Serine kinase of HPr protein (Carbohydrate metabolism regulator)</fullName>
    </submittedName>
</protein>
<comment type="caution">
    <text evidence="2">The sequence shown here is derived from an EMBL/GenBank/DDBJ whole genome shotgun (WGS) entry which is preliminary data.</text>
</comment>
<dbReference type="RefSeq" id="WP_184870331.1">
    <property type="nucleotide sequence ID" value="NZ_JACHIR010000004.1"/>
</dbReference>
<dbReference type="InterPro" id="IPR041664">
    <property type="entry name" value="AAA_16"/>
</dbReference>
<dbReference type="InterPro" id="IPR027417">
    <property type="entry name" value="P-loop_NTPase"/>
</dbReference>